<sequence>MFNISSYIEPLLIRYISKFIDTDNLNLSFSLWTGELNLSNVSIKLNQLESSLNLPVQLISGIIDKFRVQIQWRYIMSKPIIVEITNLTLKSSSLGDNCMTNVRSNFEDKNDVNVNVEEDSYLSSYYNSIMSNIKYKIKNFNFVYVDIKEKTILNMTASDVVIKSVCTDDESTYFDQNDSLFDTSNYNECFNESCKILTRMLSCSGCNVYFKNLNSKLKELHLIKDLHFDTIFIKIKNEYITTESTQGDDLKSDFYANFFNDVVGGDKYILQTNLAEISITSIKFNIFKKLVSTVSHVIMQISQINANKQKSYKDKSIDKFDDLTTDSNYWFDGIFKDFYGKNEHADKKNIHYSDNVSCNSSSLGSKDSTNFIRFDLSDRKIFLTISNMNLNILSDNLGILNFKAISIDHINTVINYNNQNYDVYTINGNKHIENDSKLNVIFSYILTTFSGNVSNFVNFCMNKCNFAMLYTSFIHLIQNDCEMFNIRKDLLLIANQDIIFNEHFVYTLKLIYSVYIKRYKPYMDSTENIIIKTEPLLSNIGNICNNSWLDFKMIIFNVKIVSNYINGLEINLKKMEINYILYLYCFNQYVCKLLIDNVYINLNSDSTCFQHCNKLLKITIHEFGMIYSTISNENLSADVRFRVRELYQFEKNFSCSHLYNNILISVATLKCTVYHINLKNIKNYLCLSGDDADYYKNILYRNYNFCFNEIFLFMKFLDKSKSKISMIRFNLDSAFVYCEDYLKNFTKKCIPIFQICSTLNNEKNVQMSLNFTEKIYCLIKFKGTFLYLHQILIMMSILSSEFDLFSIFDYKHFESKKCGNEINEMKKKSNLNEEKGILENFDISINNVVLIASHSSIFFIENFSELNLVKEMFNVKDKTDKGIGNVLALYLKDLSFVYDLKKKIEAKMLIKIEICLEILNYLESRWYHCHHVLKIDDFFNIGDSLSYFSDIFACYDKMFKQSDVQQSMLILFHVFPRCINLYVRFLYNCAFIYNTLLNIQSKLIIRTKDFDSVGSMVLLENSIKFDDEIDMNIYSSTELVNFFLFSLRMNFDLQIKWYFEKMISMECLFTILFNRHIKLENDLHELKKNLKMLFKMDKSSKLKNVIFKCGKIDFEILLKVSKLSINDENIYNHVKANSLCELQYISTLFISIEPDQSIYTAFFSLSKSDNSVIFKFCKLIFNVDVNIDFIKLIYCALLYQSTFLPFVPFNKEKKIDKNNKIFYNVDIIVEKLQFYLNLRDINRTIVLILMEMKSTELTTDDYNKIPKTYINLINKSFKLIYTCQVSNFDLISEIYPKEEKNFYKGNSKLKFFKSVKVIQCFNKNEMNCIDWIIVSLKNEYLVNIHDLNVLFYFYKLYITCFQSWENEINLKQFKFLKNEITDTLKLNFDVILTQNSYCHFFFDKFKISLFVDKDTKSVLQRINENYSFLPKCLLFLKDTFDLVCKEIVFHFSLEILISSFVKKISLIDLLIQINNQSIPLIVCPFINLLTVDGLYAGMNLNHKTVNYIMLDEIFINLNNIHVYLVNFLINFVNQYQTSKNRMFDDINDLKNNCSSVNLSIIHFIIKSVLFKFSLINSETKLALNHTFNVQEYFKLQLFEFSFSTNFQSHYSKLNGISIFIMNILSQQFSNIFKCQDLNLSLCDCLKFDISSVLVNMDKQRMKSIFNVYMFYKHIINDFDINDVKISTATLINLTNCDFTFIDSIFLVTTFCKKYSKCNLISSCHVELVLTSDKKFKFYLDLNKKTIPIIIDSKVLFYIEINSHINTLEFYIKSTLQVKNWTTFPLYIHFLNNNFKGISVQLFPGREMCILNEFNILSKCFAFTNKTLFLNQCTFKKVLSLTHFSENLKFLEFNTNITNLENEIDNKNLSIYGINIIYIKQMCDGVYVKVSVTDRIFCIDGIKFSIISVNFLPLIYLVNPFNIQQDLCTWYSLDKLNQAQSFSKISKDVEKSEKNLNMVQAWTFDCFCEYINVVQKLALYNLNIFDEFYCNDFFKSSKRHLYLNYNSDGKLLLFKPILLLKQFFLESNKKKDELDESEKNLIIQNEKCLQSYFKCGILDIIFISTLCNVLNCIQVDLIFKNFNENFIFPANSRVNCINENVIHYFKNILQTHLFLIENNSKSLYNIKTNENTSLYVPFQTIYPHVMSIVKISNFFNFNTFEILHIKFEYPVKFYNNLDFGISICLLLFDNVEKLVHYELNTFLKEITPCYIYIPPKCCRFVNIFTLTLLKKNLTKLPLSQNELLQEMYISILYVNFKCEMQLNTILKGLSGFLNYENCFISKYPIFLCKNFKYLSQNSLDSTRNCTEPQNLKILKYVELKRGFKYELKNQVEFSVNFKWSKIHFKNQNSLVSRFNVEINYNLPITNFFIQNNYNFDLILLNFKIKSNFKISSLLDLDDTVIFIQKSTSQNFIIDNFINCFKCLYIIIPLNDSVDCIDVENFCHFSNIDKFFSNDTEKQFNFSIHCENFKNIYGKFKIYKTFINEILVDVTLIFNGIGCDFEFANLSTLMLPDMVKFSNNPHFYLPNNKLSFLSKDSNFISKKIYSRVSNSFINLLPNESSVPLHNSLKKTKFEIFFKVSNFQFKFYQQFKDSFQQCCDIDNFSEFLFVNIQSLSIDSDLSFDNIVSCTFYMTMSDLSVLCPFAENSDCFNFVNVFKKKNCADTLFSVFCTFDLNLFIQINQFYVKISPFIFNVEEEYLMEIFNIFDYFVEFLSFDVSVVQESFQFLIDQIKIESFDVDAILYFASLSIIGNPAMFIKSIYNGLTEMSNEVISGYKLGMLETFIGVVNGSSHLVKGLSKGFYISGSGITDSISKNLNNLIDHNENTVHPSLSLKKSTKMWHGVESLGRNTIDGLTGIIIEPIKKTYESKSILNVPQNLAIGLISGSVGLFIKPTIGIADFCTGIFGLFNVDSKSILLKKHDFSDRIVYQSFNFLQRKYSFLVGTDIIHIWQSNFQKSPKTSTYILTNVALNVIDAENKHFFYSLNDIKQSITFITVRHLSTIGINKHYNMNFNESSSLISVIHSYFPSKIYQNGVMKLIGNDLLNQYASVYSEFENVLDMIKSIKPKITSNVNLNECDNVVSEMNNIILNLNLMGYLNLSNCEIDVLKIQVTTKKLYNIKNVNKPTSLVLRKRVLYISKNGNCNKNEKIKFCCKYTKKIFTNGQNLLNCFSNESFFEYIQNFLVNYSDESKISEIYDNTQVSQKLIDIRNIFSTEIIRLCNGLKLITEPENFYKNFDQFKTFALKFLCCKDITVFSNYIPNFKFNQLNLEHLCNERFLLEKISRDLNGKLNNHENDNESEINELEISNFDKASNNSVSVTDSITSNSIDVSIDRDKFHLKPKFKSKKVEMFRNQIIACRNKNNFV</sequence>
<organism evidence="1 2">
    <name type="scientific">Intoshia linei</name>
    <dbReference type="NCBI Taxonomy" id="1819745"/>
    <lineage>
        <taxon>Eukaryota</taxon>
        <taxon>Metazoa</taxon>
        <taxon>Spiralia</taxon>
        <taxon>Lophotrochozoa</taxon>
        <taxon>Mesozoa</taxon>
        <taxon>Orthonectida</taxon>
        <taxon>Rhopaluridae</taxon>
        <taxon>Intoshia</taxon>
    </lineage>
</organism>
<protein>
    <recommendedName>
        <fullName evidence="3">Chorein N-terminal domain-containing protein</fullName>
    </recommendedName>
</protein>
<proteinExistence type="predicted"/>
<dbReference type="Proteomes" id="UP000078046">
    <property type="component" value="Unassembled WGS sequence"/>
</dbReference>
<reference evidence="1 2" key="1">
    <citation type="submission" date="2016-04" db="EMBL/GenBank/DDBJ databases">
        <title>The genome of Intoshia linei affirms orthonectids as highly simplified spiralians.</title>
        <authorList>
            <person name="Mikhailov K.V."/>
            <person name="Slusarev G.S."/>
            <person name="Nikitin M.A."/>
            <person name="Logacheva M.D."/>
            <person name="Penin A."/>
            <person name="Aleoshin V."/>
            <person name="Panchin Y.V."/>
        </authorList>
    </citation>
    <scope>NUCLEOTIDE SEQUENCE [LARGE SCALE GENOMIC DNA]</scope>
    <source>
        <strain evidence="1">Intl2013</strain>
        <tissue evidence="1">Whole animal</tissue>
    </source>
</reference>
<evidence type="ECO:0000313" key="2">
    <source>
        <dbReference type="Proteomes" id="UP000078046"/>
    </source>
</evidence>
<name>A0A177B0N6_9BILA</name>
<dbReference type="EMBL" id="LWCA01000568">
    <property type="protein sequence ID" value="OAF67815.1"/>
    <property type="molecule type" value="Genomic_DNA"/>
</dbReference>
<keyword evidence="2" id="KW-1185">Reference proteome</keyword>
<comment type="caution">
    <text evidence="1">The sequence shown here is derived from an EMBL/GenBank/DDBJ whole genome shotgun (WGS) entry which is preliminary data.</text>
</comment>
<dbReference type="PANTHER" id="PTHR12517:SF0">
    <property type="entry name" value="INTERMEMBRANE LIPID TRANSFER PROTEIN VPS13B"/>
    <property type="match status" value="1"/>
</dbReference>
<dbReference type="PANTHER" id="PTHR12517">
    <property type="entry name" value="VACUOLAR PROTEIN SORTING-ASSOCIATED PROTEIN 13B"/>
    <property type="match status" value="1"/>
</dbReference>
<accession>A0A177B0N6</accession>
<evidence type="ECO:0000313" key="1">
    <source>
        <dbReference type="EMBL" id="OAF67815.1"/>
    </source>
</evidence>
<evidence type="ECO:0008006" key="3">
    <source>
        <dbReference type="Google" id="ProtNLM"/>
    </source>
</evidence>
<dbReference type="OrthoDB" id="445152at2759"/>
<gene>
    <name evidence="1" type="ORF">A3Q56_04448</name>
</gene>
<dbReference type="InterPro" id="IPR039782">
    <property type="entry name" value="VPS13B"/>
</dbReference>